<evidence type="ECO:0000259" key="1">
    <source>
        <dbReference type="Pfam" id="PF00849"/>
    </source>
</evidence>
<name>A0ABX0YDZ4_9PSED</name>
<evidence type="ECO:0000313" key="2">
    <source>
        <dbReference type="EMBL" id="NJP01636.1"/>
    </source>
</evidence>
<proteinExistence type="predicted"/>
<dbReference type="RefSeq" id="WP_168084211.1">
    <property type="nucleotide sequence ID" value="NZ_JAAVJI010000006.1"/>
</dbReference>
<comment type="caution">
    <text evidence="2">The sequence shown here is derived from an EMBL/GenBank/DDBJ whole genome shotgun (WGS) entry which is preliminary data.</text>
</comment>
<dbReference type="SUPFAM" id="SSF55120">
    <property type="entry name" value="Pseudouridine synthase"/>
    <property type="match status" value="1"/>
</dbReference>
<sequence>MSASTFDPSASQASTFCLPPGPWQTVLECLSDRFPSVGYARWADRFGRGRVLNAQGEPLSVAHPYRVGLRIHYYREVAQEKPIPVQARIVHQDDHLLIADKPHFLPVTPAGEFVEETLLRRLIRTTGNPHLVPLHRIDRHTAGLVMFSTQPSTRGPYQQLFPTRQITKVYEAMAPALRGLVFPHVRHSRIARGEPFFCMREVEGDANSETRVEVIDHNGPLWRYRLFPVTGRTHQLRVHMAGLGAPLCNDPFYPTVTPQGVPDDYERPLQLLAKSLSFKDPLTGDHRSFESQLSLLPQLA</sequence>
<keyword evidence="3" id="KW-1185">Reference proteome</keyword>
<dbReference type="Pfam" id="PF00849">
    <property type="entry name" value="PseudoU_synth_2"/>
    <property type="match status" value="1"/>
</dbReference>
<dbReference type="EMBL" id="JAAVJI010000006">
    <property type="protein sequence ID" value="NJP01636.1"/>
    <property type="molecule type" value="Genomic_DNA"/>
</dbReference>
<feature type="domain" description="Pseudouridine synthase RsuA/RluA-like" evidence="1">
    <location>
        <begin position="95"/>
        <end position="241"/>
    </location>
</feature>
<dbReference type="Proteomes" id="UP000746535">
    <property type="component" value="Unassembled WGS sequence"/>
</dbReference>
<dbReference type="PROSITE" id="PS01129">
    <property type="entry name" value="PSI_RLU"/>
    <property type="match status" value="1"/>
</dbReference>
<organism evidence="2 3">
    <name type="scientific">Pseudomonas quercus</name>
    <dbReference type="NCBI Taxonomy" id="2722792"/>
    <lineage>
        <taxon>Bacteria</taxon>
        <taxon>Pseudomonadati</taxon>
        <taxon>Pseudomonadota</taxon>
        <taxon>Gammaproteobacteria</taxon>
        <taxon>Pseudomonadales</taxon>
        <taxon>Pseudomonadaceae</taxon>
        <taxon>Pseudomonas</taxon>
    </lineage>
</organism>
<protein>
    <submittedName>
        <fullName evidence="2">Pseudouridine synthase</fullName>
    </submittedName>
</protein>
<reference evidence="2 3" key="1">
    <citation type="submission" date="2020-03" db="EMBL/GenBank/DDBJ databases">
        <authorList>
            <person name="Wang L."/>
            <person name="He N."/>
            <person name="Li Y."/>
            <person name="Fang Y."/>
            <person name="Zhang F."/>
        </authorList>
    </citation>
    <scope>NUCLEOTIDE SEQUENCE [LARGE SCALE GENOMIC DNA]</scope>
    <source>
        <strain evidence="3">hsmgli-8</strain>
    </source>
</reference>
<dbReference type="PANTHER" id="PTHR21600:SF84">
    <property type="entry name" value="PSEUDOURIDINE SYNTHASE RSUA_RLUA-LIKE DOMAIN-CONTAINING PROTEIN"/>
    <property type="match status" value="1"/>
</dbReference>
<evidence type="ECO:0000313" key="3">
    <source>
        <dbReference type="Proteomes" id="UP000746535"/>
    </source>
</evidence>
<dbReference type="InterPro" id="IPR020103">
    <property type="entry name" value="PsdUridine_synth_cat_dom_sf"/>
</dbReference>
<dbReference type="PANTHER" id="PTHR21600">
    <property type="entry name" value="MITOCHONDRIAL RNA PSEUDOURIDINE SYNTHASE"/>
    <property type="match status" value="1"/>
</dbReference>
<dbReference type="InterPro" id="IPR006145">
    <property type="entry name" value="PsdUridine_synth_RsuA/RluA"/>
</dbReference>
<gene>
    <name evidence="2" type="ORF">HBH25_12350</name>
</gene>
<dbReference type="InterPro" id="IPR006224">
    <property type="entry name" value="PsdUridine_synth_RluA-like_CS"/>
</dbReference>
<accession>A0ABX0YDZ4</accession>
<dbReference type="Gene3D" id="3.30.2350.10">
    <property type="entry name" value="Pseudouridine synthase"/>
    <property type="match status" value="1"/>
</dbReference>
<dbReference type="InterPro" id="IPR050188">
    <property type="entry name" value="RluA_PseudoU_synthase"/>
</dbReference>